<dbReference type="PANTHER" id="PTHR22749:SF6">
    <property type="entry name" value="RIBOFLAVIN KINASE"/>
    <property type="match status" value="1"/>
</dbReference>
<protein>
    <recommendedName>
        <fullName evidence="15">Riboflavin biosynthesis protein</fullName>
    </recommendedName>
    <domain>
        <recommendedName>
            <fullName evidence="15">Riboflavin kinase</fullName>
            <ecNumber evidence="15">2.7.1.26</ecNumber>
        </recommendedName>
        <alternativeName>
            <fullName evidence="15">Flavokinase</fullName>
        </alternativeName>
    </domain>
    <domain>
        <recommendedName>
            <fullName evidence="15">FMN adenylyltransferase</fullName>
            <ecNumber evidence="15">2.7.7.2</ecNumber>
        </recommendedName>
        <alternativeName>
            <fullName evidence="15">FAD pyrophosphorylase</fullName>
        </alternativeName>
        <alternativeName>
            <fullName evidence="15">FAD synthase</fullName>
        </alternativeName>
    </domain>
</protein>
<comment type="catalytic activity">
    <reaction evidence="13 15">
        <text>riboflavin + ATP = FMN + ADP + H(+)</text>
        <dbReference type="Rhea" id="RHEA:14357"/>
        <dbReference type="ChEBI" id="CHEBI:15378"/>
        <dbReference type="ChEBI" id="CHEBI:30616"/>
        <dbReference type="ChEBI" id="CHEBI:57986"/>
        <dbReference type="ChEBI" id="CHEBI:58210"/>
        <dbReference type="ChEBI" id="CHEBI:456216"/>
        <dbReference type="EC" id="2.7.1.26"/>
    </reaction>
</comment>
<comment type="similarity">
    <text evidence="15">Belongs to the ribF family.</text>
</comment>
<dbReference type="UniPathway" id="UPA00277">
    <property type="reaction ID" value="UER00407"/>
</dbReference>
<evidence type="ECO:0000256" key="10">
    <source>
        <dbReference type="ARBA" id="ARBA00022827"/>
    </source>
</evidence>
<sequence length="312" mass="35504">MKQITIRDYLQLHRNNHQLAACIGYFDGLHRGHQILINEAKNIAQQFNYETALITFDPDPWTVLHNKSHVKHLTPIKEKVRIAESLGIDYLITIEFTKDLSKLSPLEFIEKILVPLNVKTLICGADYKFGYRGVGTVEDLNEMGHYCFDTHVVLLDHVNEQKIGTTAITQAILNGDVEQANDLLGRLYAISGFVVGGQHRGREIGFPTANMDVVDEYVIPKQGVYAGFVEVKGKTYQSVINIGHNPTFNTTEHLSLETYILDFDEDIYGEVIKQSFVKRLRDELKFESIDALVTQMHCDVKEARLILDEIDR</sequence>
<dbReference type="NCBIfam" id="TIGR00125">
    <property type="entry name" value="cyt_tran_rel"/>
    <property type="match status" value="1"/>
</dbReference>
<evidence type="ECO:0000256" key="2">
    <source>
        <dbReference type="ARBA" id="ARBA00004726"/>
    </source>
</evidence>
<dbReference type="KEGG" id="eri:EEI45_05705"/>
<evidence type="ECO:0000256" key="8">
    <source>
        <dbReference type="ARBA" id="ARBA00022741"/>
    </source>
</evidence>
<dbReference type="GO" id="GO:0008531">
    <property type="term" value="F:riboflavin kinase activity"/>
    <property type="evidence" value="ECO:0007669"/>
    <property type="project" value="UniProtKB-UniRule"/>
</dbReference>
<dbReference type="PANTHER" id="PTHR22749">
    <property type="entry name" value="RIBOFLAVIN KINASE/FMN ADENYLYLTRANSFERASE"/>
    <property type="match status" value="1"/>
</dbReference>
<dbReference type="SUPFAM" id="SSF52374">
    <property type="entry name" value="Nucleotidylyl transferase"/>
    <property type="match status" value="1"/>
</dbReference>
<dbReference type="AlphaFoldDB" id="A0A3Q8S7N0"/>
<evidence type="ECO:0000256" key="7">
    <source>
        <dbReference type="ARBA" id="ARBA00022695"/>
    </source>
</evidence>
<dbReference type="Pfam" id="PF06574">
    <property type="entry name" value="FAD_syn"/>
    <property type="match status" value="1"/>
</dbReference>
<evidence type="ECO:0000256" key="15">
    <source>
        <dbReference type="PIRNR" id="PIRNR004491"/>
    </source>
</evidence>
<dbReference type="InterPro" id="IPR023465">
    <property type="entry name" value="Riboflavin_kinase_dom_sf"/>
</dbReference>
<dbReference type="NCBIfam" id="TIGR00083">
    <property type="entry name" value="ribF"/>
    <property type="match status" value="1"/>
</dbReference>
<keyword evidence="11 15" id="KW-0067">ATP-binding</keyword>
<dbReference type="UniPathway" id="UPA00276">
    <property type="reaction ID" value="UER00406"/>
</dbReference>
<dbReference type="RefSeq" id="WP_125164482.1">
    <property type="nucleotide sequence ID" value="NZ_CP034234.1"/>
</dbReference>
<comment type="function">
    <text evidence="1">Catalyzes the phosphorylation of riboflavin to FMN followed by the adenylation of FMN to FAD.</text>
</comment>
<dbReference type="InterPro" id="IPR014729">
    <property type="entry name" value="Rossmann-like_a/b/a_fold"/>
</dbReference>
<accession>A0A3Q8S7N0</accession>
<comment type="pathway">
    <text evidence="2 15">Cofactor biosynthesis; FAD biosynthesis; FAD from FMN: step 1/1.</text>
</comment>
<gene>
    <name evidence="17" type="ORF">EEI45_05705</name>
</gene>
<feature type="domain" description="Riboflavin kinase" evidence="16">
    <location>
        <begin position="183"/>
        <end position="308"/>
    </location>
</feature>
<dbReference type="FunFam" id="3.40.50.620:FF:000021">
    <property type="entry name" value="Riboflavin biosynthesis protein"/>
    <property type="match status" value="1"/>
</dbReference>
<organism evidence="17 18">
    <name type="scientific">Erysipelothrix piscisicarius</name>
    <dbReference type="NCBI Taxonomy" id="2485784"/>
    <lineage>
        <taxon>Bacteria</taxon>
        <taxon>Bacillati</taxon>
        <taxon>Bacillota</taxon>
        <taxon>Erysipelotrichia</taxon>
        <taxon>Erysipelotrichales</taxon>
        <taxon>Erysipelotrichaceae</taxon>
        <taxon>Erysipelothrix</taxon>
    </lineage>
</organism>
<dbReference type="GO" id="GO:0009398">
    <property type="term" value="P:FMN biosynthetic process"/>
    <property type="evidence" value="ECO:0007669"/>
    <property type="project" value="UniProtKB-UniRule"/>
</dbReference>
<evidence type="ECO:0000256" key="6">
    <source>
        <dbReference type="ARBA" id="ARBA00022679"/>
    </source>
</evidence>
<dbReference type="PIRSF" id="PIRSF004491">
    <property type="entry name" value="FAD_Synth"/>
    <property type="match status" value="1"/>
</dbReference>
<keyword evidence="5 15" id="KW-0288">FMN</keyword>
<keyword evidence="9 15" id="KW-0418">Kinase</keyword>
<dbReference type="InterPro" id="IPR015865">
    <property type="entry name" value="Riboflavin_kinase_bac/euk"/>
</dbReference>
<evidence type="ECO:0000256" key="12">
    <source>
        <dbReference type="ARBA" id="ARBA00023268"/>
    </source>
</evidence>
<dbReference type="GO" id="GO:0003919">
    <property type="term" value="F:FMN adenylyltransferase activity"/>
    <property type="evidence" value="ECO:0007669"/>
    <property type="project" value="UniProtKB-UniRule"/>
</dbReference>
<keyword evidence="18" id="KW-1185">Reference proteome</keyword>
<evidence type="ECO:0000256" key="13">
    <source>
        <dbReference type="ARBA" id="ARBA00047880"/>
    </source>
</evidence>
<dbReference type="NCBIfam" id="NF004162">
    <property type="entry name" value="PRK05627.1-5"/>
    <property type="match status" value="1"/>
</dbReference>
<evidence type="ECO:0000256" key="9">
    <source>
        <dbReference type="ARBA" id="ARBA00022777"/>
    </source>
</evidence>
<keyword evidence="6 15" id="KW-0808">Transferase</keyword>
<comment type="pathway">
    <text evidence="3 15">Cofactor biosynthesis; FMN biosynthesis; FMN from riboflavin (ATP route): step 1/1.</text>
</comment>
<keyword evidence="10 15" id="KW-0274">FAD</keyword>
<evidence type="ECO:0000259" key="16">
    <source>
        <dbReference type="SMART" id="SM00904"/>
    </source>
</evidence>
<keyword evidence="8 15" id="KW-0547">Nucleotide-binding</keyword>
<dbReference type="InterPro" id="IPR004821">
    <property type="entry name" value="Cyt_trans-like"/>
</dbReference>
<dbReference type="Gene3D" id="3.40.50.620">
    <property type="entry name" value="HUPs"/>
    <property type="match status" value="1"/>
</dbReference>
<dbReference type="InterPro" id="IPR015864">
    <property type="entry name" value="FAD_synthase"/>
</dbReference>
<evidence type="ECO:0000256" key="5">
    <source>
        <dbReference type="ARBA" id="ARBA00022643"/>
    </source>
</evidence>
<dbReference type="GO" id="GO:0009231">
    <property type="term" value="P:riboflavin biosynthetic process"/>
    <property type="evidence" value="ECO:0007669"/>
    <property type="project" value="InterPro"/>
</dbReference>
<keyword evidence="4 15" id="KW-0285">Flavoprotein</keyword>
<evidence type="ECO:0000313" key="17">
    <source>
        <dbReference type="EMBL" id="AZK44307.1"/>
    </source>
</evidence>
<evidence type="ECO:0000313" key="18">
    <source>
        <dbReference type="Proteomes" id="UP000278804"/>
    </source>
</evidence>
<dbReference type="Gene3D" id="2.40.30.30">
    <property type="entry name" value="Riboflavin kinase-like"/>
    <property type="match status" value="1"/>
</dbReference>
<dbReference type="SUPFAM" id="SSF82114">
    <property type="entry name" value="Riboflavin kinase-like"/>
    <property type="match status" value="1"/>
</dbReference>
<dbReference type="NCBIfam" id="NF004160">
    <property type="entry name" value="PRK05627.1-3"/>
    <property type="match status" value="1"/>
</dbReference>
<name>A0A3Q8S7N0_9FIRM</name>
<dbReference type="GO" id="GO:0005524">
    <property type="term" value="F:ATP binding"/>
    <property type="evidence" value="ECO:0007669"/>
    <property type="project" value="UniProtKB-UniRule"/>
</dbReference>
<evidence type="ECO:0000256" key="14">
    <source>
        <dbReference type="ARBA" id="ARBA00049494"/>
    </source>
</evidence>
<dbReference type="EC" id="2.7.1.26" evidence="15"/>
<dbReference type="SMART" id="SM00904">
    <property type="entry name" value="Flavokinase"/>
    <property type="match status" value="1"/>
</dbReference>
<evidence type="ECO:0000256" key="1">
    <source>
        <dbReference type="ARBA" id="ARBA00002121"/>
    </source>
</evidence>
<dbReference type="InterPro" id="IPR023468">
    <property type="entry name" value="Riboflavin_kinase"/>
</dbReference>
<reference evidence="17 18" key="1">
    <citation type="journal article" date="2020" name="Int. J. Syst. Evol. Microbiol.">
        <title>Description of Erysipelothrix piscisicarius sp. nov., an emergent fish pathogen, and assessment of virulence using a tiger barb (Puntigrus tetrazona) infection model.</title>
        <authorList>
            <person name="Pomaranski E.K."/>
            <person name="Griffin M.J."/>
            <person name="Camus A.C."/>
            <person name="Armwood A.R."/>
            <person name="Shelley J."/>
            <person name="Waldbieser G.C."/>
            <person name="LaFrentz B.R."/>
            <person name="Garcia J.C."/>
            <person name="Yanong R."/>
            <person name="Soto E."/>
        </authorList>
    </citation>
    <scope>NUCLEOTIDE SEQUENCE [LARGE SCALE GENOMIC DNA]</scope>
    <source>
        <strain evidence="17 18">15TAL0474</strain>
    </source>
</reference>
<comment type="catalytic activity">
    <reaction evidence="14 15">
        <text>FMN + ATP + H(+) = FAD + diphosphate</text>
        <dbReference type="Rhea" id="RHEA:17237"/>
        <dbReference type="ChEBI" id="CHEBI:15378"/>
        <dbReference type="ChEBI" id="CHEBI:30616"/>
        <dbReference type="ChEBI" id="CHEBI:33019"/>
        <dbReference type="ChEBI" id="CHEBI:57692"/>
        <dbReference type="ChEBI" id="CHEBI:58210"/>
        <dbReference type="EC" id="2.7.7.2"/>
    </reaction>
</comment>
<dbReference type="Proteomes" id="UP000278804">
    <property type="component" value="Chromosome"/>
</dbReference>
<dbReference type="FunFam" id="2.40.30.30:FF:000003">
    <property type="entry name" value="Riboflavin biosynthesis protein"/>
    <property type="match status" value="1"/>
</dbReference>
<dbReference type="Pfam" id="PF01687">
    <property type="entry name" value="Flavokinase"/>
    <property type="match status" value="1"/>
</dbReference>
<keyword evidence="12" id="KW-0511">Multifunctional enzyme</keyword>
<dbReference type="EMBL" id="CP034234">
    <property type="protein sequence ID" value="AZK44307.1"/>
    <property type="molecule type" value="Genomic_DNA"/>
</dbReference>
<keyword evidence="7 15" id="KW-0548">Nucleotidyltransferase</keyword>
<dbReference type="EC" id="2.7.7.2" evidence="15"/>
<proteinExistence type="inferred from homology"/>
<dbReference type="GO" id="GO:0006747">
    <property type="term" value="P:FAD biosynthetic process"/>
    <property type="evidence" value="ECO:0007669"/>
    <property type="project" value="UniProtKB-UniRule"/>
</dbReference>
<evidence type="ECO:0000256" key="3">
    <source>
        <dbReference type="ARBA" id="ARBA00005201"/>
    </source>
</evidence>
<evidence type="ECO:0000256" key="11">
    <source>
        <dbReference type="ARBA" id="ARBA00022840"/>
    </source>
</evidence>
<evidence type="ECO:0000256" key="4">
    <source>
        <dbReference type="ARBA" id="ARBA00022630"/>
    </source>
</evidence>
<dbReference type="CDD" id="cd02064">
    <property type="entry name" value="FAD_synthetase_N"/>
    <property type="match status" value="1"/>
</dbReference>
<dbReference type="InterPro" id="IPR002606">
    <property type="entry name" value="Riboflavin_kinase_bac"/>
</dbReference>